<dbReference type="AlphaFoldDB" id="A4BNM9"/>
<gene>
    <name evidence="2" type="ORF">NB231_10258</name>
</gene>
<protein>
    <recommendedName>
        <fullName evidence="4">1,4-dihydroxy-2-naphthoate octaprenyltransferase</fullName>
    </recommendedName>
</protein>
<comment type="caution">
    <text evidence="2">The sequence shown here is derived from an EMBL/GenBank/DDBJ whole genome shotgun (WGS) entry which is preliminary data.</text>
</comment>
<dbReference type="OrthoDB" id="5187092at2"/>
<feature type="transmembrane region" description="Helical" evidence="1">
    <location>
        <begin position="56"/>
        <end position="78"/>
    </location>
</feature>
<dbReference type="Proteomes" id="UP000003374">
    <property type="component" value="Unassembled WGS sequence"/>
</dbReference>
<evidence type="ECO:0008006" key="4">
    <source>
        <dbReference type="Google" id="ProtNLM"/>
    </source>
</evidence>
<evidence type="ECO:0000313" key="2">
    <source>
        <dbReference type="EMBL" id="EAR22828.1"/>
    </source>
</evidence>
<keyword evidence="1" id="KW-0472">Membrane</keyword>
<feature type="transmembrane region" description="Helical" evidence="1">
    <location>
        <begin position="172"/>
        <end position="189"/>
    </location>
</feature>
<feature type="transmembrane region" description="Helical" evidence="1">
    <location>
        <begin position="120"/>
        <end position="137"/>
    </location>
</feature>
<proteinExistence type="predicted"/>
<accession>A4BNM9</accession>
<feature type="transmembrane region" description="Helical" evidence="1">
    <location>
        <begin position="220"/>
        <end position="241"/>
    </location>
</feature>
<reference evidence="2 3" key="1">
    <citation type="submission" date="2006-02" db="EMBL/GenBank/DDBJ databases">
        <authorList>
            <person name="Waterbury J."/>
            <person name="Ferriera S."/>
            <person name="Johnson J."/>
            <person name="Kravitz S."/>
            <person name="Halpern A."/>
            <person name="Remington K."/>
            <person name="Beeson K."/>
            <person name="Tran B."/>
            <person name="Rogers Y.-H."/>
            <person name="Friedman R."/>
            <person name="Venter J.C."/>
        </authorList>
    </citation>
    <scope>NUCLEOTIDE SEQUENCE [LARGE SCALE GENOMIC DNA]</scope>
    <source>
        <strain evidence="2 3">Nb-231</strain>
    </source>
</reference>
<feature type="transmembrane region" description="Helical" evidence="1">
    <location>
        <begin position="149"/>
        <end position="166"/>
    </location>
</feature>
<evidence type="ECO:0000256" key="1">
    <source>
        <dbReference type="SAM" id="Phobius"/>
    </source>
</evidence>
<organism evidence="2 3">
    <name type="scientific">Nitrococcus mobilis Nb-231</name>
    <dbReference type="NCBI Taxonomy" id="314278"/>
    <lineage>
        <taxon>Bacteria</taxon>
        <taxon>Pseudomonadati</taxon>
        <taxon>Pseudomonadota</taxon>
        <taxon>Gammaproteobacteria</taxon>
        <taxon>Chromatiales</taxon>
        <taxon>Ectothiorhodospiraceae</taxon>
        <taxon>Nitrococcus</taxon>
    </lineage>
</organism>
<dbReference type="HOGENOM" id="CLU_1105239_0_0_6"/>
<keyword evidence="3" id="KW-1185">Reference proteome</keyword>
<feature type="transmembrane region" description="Helical" evidence="1">
    <location>
        <begin position="90"/>
        <end position="114"/>
    </location>
</feature>
<name>A4BNM9_9GAMM</name>
<dbReference type="EMBL" id="AAOF01000002">
    <property type="protein sequence ID" value="EAR22828.1"/>
    <property type="molecule type" value="Genomic_DNA"/>
</dbReference>
<feature type="transmembrane region" description="Helical" evidence="1">
    <location>
        <begin position="21"/>
        <end position="44"/>
    </location>
</feature>
<keyword evidence="1" id="KW-0812">Transmembrane</keyword>
<dbReference type="eggNOG" id="ENOG502Z9YH">
    <property type="taxonomic scope" value="Bacteria"/>
</dbReference>
<evidence type="ECO:0000313" key="3">
    <source>
        <dbReference type="Proteomes" id="UP000003374"/>
    </source>
</evidence>
<sequence>MGQVNKGNRINEWFVPAFGPLKFRVLVGLLFLPYTGMVLSYTMIGSMLAPVIHGDRAIAILVIYFLALGIGAHALDAFGSKEVKPWGEVFTAVQLCALAILALSVAYAIGIYYMLFYAPLLWAIAIPEGFFVLAYNLEWFNGRFHTDGWFAVSWGSLPVLAGYVLQTNQISWTILPIAASMGFFSLVEIKASRSYKVLKRAHCEDEFEDHMARIQILEQILKSISLGVILLGLGLIVWRVLS</sequence>
<keyword evidence="1" id="KW-1133">Transmembrane helix</keyword>